<comment type="caution">
    <text evidence="15">The sequence shown here is derived from an EMBL/GenBank/DDBJ whole genome shotgun (WGS) entry which is preliminary data.</text>
</comment>
<keyword evidence="11" id="KW-0902">Two-component regulatory system</keyword>
<dbReference type="CDD" id="cd00075">
    <property type="entry name" value="HATPase"/>
    <property type="match status" value="1"/>
</dbReference>
<dbReference type="Pfam" id="PF02518">
    <property type="entry name" value="HATPase_c"/>
    <property type="match status" value="1"/>
</dbReference>
<dbReference type="CDD" id="cd00082">
    <property type="entry name" value="HisKA"/>
    <property type="match status" value="1"/>
</dbReference>
<dbReference type="Gene3D" id="1.20.120.620">
    <property type="entry name" value="Backbone structure of the membrane domain of e. Coli histidine kinase receptor kdpd"/>
    <property type="match status" value="1"/>
</dbReference>
<evidence type="ECO:0000256" key="11">
    <source>
        <dbReference type="ARBA" id="ARBA00023012"/>
    </source>
</evidence>
<evidence type="ECO:0000256" key="3">
    <source>
        <dbReference type="ARBA" id="ARBA00012438"/>
    </source>
</evidence>
<dbReference type="PANTHER" id="PTHR45569">
    <property type="entry name" value="SENSOR PROTEIN KDPD"/>
    <property type="match status" value="1"/>
</dbReference>
<dbReference type="SUPFAM" id="SSF55874">
    <property type="entry name" value="ATPase domain of HSP90 chaperone/DNA topoisomerase II/histidine kinase"/>
    <property type="match status" value="1"/>
</dbReference>
<dbReference type="Gene3D" id="3.30.565.10">
    <property type="entry name" value="Histidine kinase-like ATPase, C-terminal domain"/>
    <property type="match status" value="1"/>
</dbReference>
<evidence type="ECO:0000256" key="12">
    <source>
        <dbReference type="ARBA" id="ARBA00023136"/>
    </source>
</evidence>
<dbReference type="Proteomes" id="UP001437460">
    <property type="component" value="Unassembled WGS sequence"/>
</dbReference>
<dbReference type="InterPro" id="IPR004358">
    <property type="entry name" value="Sig_transdc_His_kin-like_C"/>
</dbReference>
<evidence type="ECO:0000256" key="13">
    <source>
        <dbReference type="SAM" id="Phobius"/>
    </source>
</evidence>
<dbReference type="InterPro" id="IPR052023">
    <property type="entry name" value="Histidine_kinase_KdpD"/>
</dbReference>
<dbReference type="PROSITE" id="PS50109">
    <property type="entry name" value="HIS_KIN"/>
    <property type="match status" value="1"/>
</dbReference>
<dbReference type="RefSeq" id="WP_349229816.1">
    <property type="nucleotide sequence ID" value="NZ_JBBMFJ010000023.1"/>
</dbReference>
<dbReference type="SUPFAM" id="SSF47384">
    <property type="entry name" value="Homodimeric domain of signal transducing histidine kinase"/>
    <property type="match status" value="1"/>
</dbReference>
<dbReference type="InterPro" id="IPR003594">
    <property type="entry name" value="HATPase_dom"/>
</dbReference>
<evidence type="ECO:0000313" key="16">
    <source>
        <dbReference type="Proteomes" id="UP001437460"/>
    </source>
</evidence>
<keyword evidence="7" id="KW-0547">Nucleotide-binding</keyword>
<evidence type="ECO:0000256" key="9">
    <source>
        <dbReference type="ARBA" id="ARBA00022840"/>
    </source>
</evidence>
<dbReference type="SMART" id="SM00388">
    <property type="entry name" value="HisKA"/>
    <property type="match status" value="1"/>
</dbReference>
<dbReference type="InterPro" id="IPR029016">
    <property type="entry name" value="GAF-like_dom_sf"/>
</dbReference>
<sequence length="670" mass="74816">MTTHDSIHPETIHSERQTGEHILVCLSSAPSNPRIVQTGARMAQAFHGTLTALFVQTPDHATMNTGDQKRLEEHMQLAQRLGASIETVYGDDVSYQIAEFARLNHITKIVLGRSNVRRRHLWSKPSLTEKLTEIAPNLDIYIIPDAASTHNSYHPKKRFRSAAWNIQISDFFRTVLILLAVTLSGLFFYHAGLSEANIITLYILGVLMTSMATTGWSCSLLASACSVVIFNYFFTTPRFTFHVYGKDYPVTFVVMFVVALLSSALTTRLKDHARQSAKLAYRTKVLFDTNQLLQKAETDEAILNTLISQIRKLLGKHIIIYPARDGKLGTPILSPDSVSAEKSEFLTSSREQEVARWVLTHNKRAGAYTDTCSDARCHYLAIRVRNSVYGVAGIEAGEHPMDSFEYSVLVSMLGEGALAMENRQNIREKEQASLLAEKERLRANLLRTISHDLRTPLTAISGNASNLLSNHAAIDEATRLQIYADIYDDSMWLISLVENLLAVTRIEDGRMNLRMETELVSEVISEALRHISRQAAEHTITVTSTDDLLLARMDARLIVQVIINLVNNAIKYTQKGSRIQILTDKLESDVRIRVTDDGPGIPDEAKPFVFDLCYTGANRIADSRRSLGLGLCLCRSIIRAHGRDISVSDNTPSGCIFTFTLPCEEVAIHE</sequence>
<dbReference type="PANTHER" id="PTHR45569:SF1">
    <property type="entry name" value="SENSOR PROTEIN KDPD"/>
    <property type="match status" value="1"/>
</dbReference>
<dbReference type="InterPro" id="IPR036890">
    <property type="entry name" value="HATPase_C_sf"/>
</dbReference>
<dbReference type="CDD" id="cd01987">
    <property type="entry name" value="USP_KdpD-like"/>
    <property type="match status" value="1"/>
</dbReference>
<dbReference type="InterPro" id="IPR025201">
    <property type="entry name" value="KdpD_TM"/>
</dbReference>
<keyword evidence="6 13" id="KW-0812">Transmembrane</keyword>
<name>A0ABV1HN07_9FIRM</name>
<dbReference type="PRINTS" id="PR00344">
    <property type="entry name" value="BCTRLSENSOR"/>
</dbReference>
<dbReference type="Gene3D" id="3.40.50.620">
    <property type="entry name" value="HUPs"/>
    <property type="match status" value="1"/>
</dbReference>
<keyword evidence="5" id="KW-0808">Transferase</keyword>
<dbReference type="Gene3D" id="1.10.287.130">
    <property type="match status" value="1"/>
</dbReference>
<keyword evidence="8" id="KW-0418">Kinase</keyword>
<evidence type="ECO:0000256" key="5">
    <source>
        <dbReference type="ARBA" id="ARBA00022679"/>
    </source>
</evidence>
<keyword evidence="10 13" id="KW-1133">Transmembrane helix</keyword>
<accession>A0ABV1HN07</accession>
<evidence type="ECO:0000256" key="1">
    <source>
        <dbReference type="ARBA" id="ARBA00000085"/>
    </source>
</evidence>
<feature type="transmembrane region" description="Helical" evidence="13">
    <location>
        <begin position="171"/>
        <end position="189"/>
    </location>
</feature>
<evidence type="ECO:0000256" key="2">
    <source>
        <dbReference type="ARBA" id="ARBA00004141"/>
    </source>
</evidence>
<feature type="domain" description="Histidine kinase" evidence="14">
    <location>
        <begin position="448"/>
        <end position="665"/>
    </location>
</feature>
<dbReference type="InterPro" id="IPR014729">
    <property type="entry name" value="Rossmann-like_a/b/a_fold"/>
</dbReference>
<dbReference type="InterPro" id="IPR005467">
    <property type="entry name" value="His_kinase_dom"/>
</dbReference>
<evidence type="ECO:0000256" key="4">
    <source>
        <dbReference type="ARBA" id="ARBA00022553"/>
    </source>
</evidence>
<dbReference type="Gene3D" id="3.30.450.40">
    <property type="match status" value="1"/>
</dbReference>
<feature type="transmembrane region" description="Helical" evidence="13">
    <location>
        <begin position="201"/>
        <end position="230"/>
    </location>
</feature>
<protein>
    <recommendedName>
        <fullName evidence="3">histidine kinase</fullName>
        <ecNumber evidence="3">2.7.13.3</ecNumber>
    </recommendedName>
</protein>
<gene>
    <name evidence="15" type="ORF">WMO41_11120</name>
</gene>
<dbReference type="InterPro" id="IPR038318">
    <property type="entry name" value="KdpD_sf"/>
</dbReference>
<evidence type="ECO:0000256" key="6">
    <source>
        <dbReference type="ARBA" id="ARBA00022692"/>
    </source>
</evidence>
<dbReference type="SUPFAM" id="SSF52402">
    <property type="entry name" value="Adenine nucleotide alpha hydrolases-like"/>
    <property type="match status" value="1"/>
</dbReference>
<dbReference type="Pfam" id="PF00512">
    <property type="entry name" value="HisKA"/>
    <property type="match status" value="1"/>
</dbReference>
<keyword evidence="9" id="KW-0067">ATP-binding</keyword>
<evidence type="ECO:0000313" key="15">
    <source>
        <dbReference type="EMBL" id="MEQ2563706.1"/>
    </source>
</evidence>
<dbReference type="Pfam" id="PF13493">
    <property type="entry name" value="DUF4118"/>
    <property type="match status" value="1"/>
</dbReference>
<dbReference type="SMART" id="SM00387">
    <property type="entry name" value="HATPase_c"/>
    <property type="match status" value="1"/>
</dbReference>
<dbReference type="EMBL" id="JBBMFJ010000023">
    <property type="protein sequence ID" value="MEQ2563706.1"/>
    <property type="molecule type" value="Genomic_DNA"/>
</dbReference>
<evidence type="ECO:0000256" key="10">
    <source>
        <dbReference type="ARBA" id="ARBA00022989"/>
    </source>
</evidence>
<organism evidence="15 16">
    <name type="scientific">Ventrimonas faecis</name>
    <dbReference type="NCBI Taxonomy" id="3133170"/>
    <lineage>
        <taxon>Bacteria</taxon>
        <taxon>Bacillati</taxon>
        <taxon>Bacillota</taxon>
        <taxon>Clostridia</taxon>
        <taxon>Lachnospirales</taxon>
        <taxon>Lachnospiraceae</taxon>
        <taxon>Ventrimonas</taxon>
    </lineage>
</organism>
<dbReference type="InterPro" id="IPR003661">
    <property type="entry name" value="HisK_dim/P_dom"/>
</dbReference>
<dbReference type="EC" id="2.7.13.3" evidence="3"/>
<feature type="transmembrane region" description="Helical" evidence="13">
    <location>
        <begin position="250"/>
        <end position="269"/>
    </location>
</feature>
<evidence type="ECO:0000256" key="7">
    <source>
        <dbReference type="ARBA" id="ARBA00022741"/>
    </source>
</evidence>
<proteinExistence type="predicted"/>
<comment type="catalytic activity">
    <reaction evidence="1">
        <text>ATP + protein L-histidine = ADP + protein N-phospho-L-histidine.</text>
        <dbReference type="EC" id="2.7.13.3"/>
    </reaction>
</comment>
<reference evidence="15 16" key="1">
    <citation type="submission" date="2024-03" db="EMBL/GenBank/DDBJ databases">
        <title>Human intestinal bacterial collection.</title>
        <authorList>
            <person name="Pauvert C."/>
            <person name="Hitch T.C.A."/>
            <person name="Clavel T."/>
        </authorList>
    </citation>
    <scope>NUCLEOTIDE SEQUENCE [LARGE SCALE GENOMIC DNA]</scope>
    <source>
        <strain evidence="15 16">CLA-AP-H27</strain>
    </source>
</reference>
<keyword evidence="12 13" id="KW-0472">Membrane</keyword>
<dbReference type="InterPro" id="IPR036097">
    <property type="entry name" value="HisK_dim/P_sf"/>
</dbReference>
<comment type="subcellular location">
    <subcellularLocation>
        <location evidence="2">Membrane</location>
        <topology evidence="2">Multi-pass membrane protein</topology>
    </subcellularLocation>
</comment>
<keyword evidence="4" id="KW-0597">Phosphoprotein</keyword>
<keyword evidence="16" id="KW-1185">Reference proteome</keyword>
<evidence type="ECO:0000259" key="14">
    <source>
        <dbReference type="PROSITE" id="PS50109"/>
    </source>
</evidence>
<evidence type="ECO:0000256" key="8">
    <source>
        <dbReference type="ARBA" id="ARBA00022777"/>
    </source>
</evidence>